<feature type="compositionally biased region" description="Basic and acidic residues" evidence="5">
    <location>
        <begin position="1004"/>
        <end position="1017"/>
    </location>
</feature>
<comment type="similarity">
    <text evidence="4">Belongs to the SAC3 family.</text>
</comment>
<feature type="compositionally biased region" description="Low complexity" evidence="5">
    <location>
        <begin position="865"/>
        <end position="897"/>
    </location>
</feature>
<dbReference type="EMBL" id="MDYL01000019">
    <property type="protein sequence ID" value="OQD72705.1"/>
    <property type="molecule type" value="Genomic_DNA"/>
</dbReference>
<evidence type="ECO:0000256" key="2">
    <source>
        <dbReference type="ARBA" id="ARBA00022553"/>
    </source>
</evidence>
<feature type="compositionally biased region" description="Low complexity" evidence="5">
    <location>
        <begin position="794"/>
        <end position="841"/>
    </location>
</feature>
<dbReference type="OrthoDB" id="264795at2759"/>
<comment type="subcellular location">
    <subcellularLocation>
        <location evidence="1">Nucleus envelope</location>
    </subcellularLocation>
</comment>
<keyword evidence="2" id="KW-0597">Phosphoprotein</keyword>
<feature type="region of interest" description="Disordered" evidence="5">
    <location>
        <begin position="629"/>
        <end position="897"/>
    </location>
</feature>
<dbReference type="GO" id="GO:0006406">
    <property type="term" value="P:mRNA export from nucleus"/>
    <property type="evidence" value="ECO:0007669"/>
    <property type="project" value="TreeGrafter"/>
</dbReference>
<feature type="compositionally biased region" description="Polar residues" evidence="5">
    <location>
        <begin position="104"/>
        <end position="115"/>
    </location>
</feature>
<dbReference type="GO" id="GO:0005635">
    <property type="term" value="C:nuclear envelope"/>
    <property type="evidence" value="ECO:0007669"/>
    <property type="project" value="UniProtKB-SubCell"/>
</dbReference>
<feature type="compositionally biased region" description="Low complexity" evidence="5">
    <location>
        <begin position="735"/>
        <end position="758"/>
    </location>
</feature>
<dbReference type="InterPro" id="IPR045107">
    <property type="entry name" value="SAC3/GANP/THP3"/>
</dbReference>
<feature type="compositionally biased region" description="Basic and acidic residues" evidence="5">
    <location>
        <begin position="1076"/>
        <end position="1109"/>
    </location>
</feature>
<feature type="region of interest" description="Disordered" evidence="5">
    <location>
        <begin position="1235"/>
        <end position="1271"/>
    </location>
</feature>
<feature type="domain" description="SAC3/GANP/THP3 conserved" evidence="6">
    <location>
        <begin position="214"/>
        <end position="535"/>
    </location>
</feature>
<organism evidence="7 8">
    <name type="scientific">Penicillium decumbens</name>
    <dbReference type="NCBI Taxonomy" id="69771"/>
    <lineage>
        <taxon>Eukaryota</taxon>
        <taxon>Fungi</taxon>
        <taxon>Dikarya</taxon>
        <taxon>Ascomycota</taxon>
        <taxon>Pezizomycotina</taxon>
        <taxon>Eurotiomycetes</taxon>
        <taxon>Eurotiomycetidae</taxon>
        <taxon>Eurotiales</taxon>
        <taxon>Aspergillaceae</taxon>
        <taxon>Penicillium</taxon>
    </lineage>
</organism>
<evidence type="ECO:0000259" key="6">
    <source>
        <dbReference type="Pfam" id="PF03399"/>
    </source>
</evidence>
<dbReference type="Proteomes" id="UP000191522">
    <property type="component" value="Unassembled WGS sequence"/>
</dbReference>
<feature type="region of interest" description="Disordered" evidence="5">
    <location>
        <begin position="1"/>
        <end position="92"/>
    </location>
</feature>
<feature type="region of interest" description="Disordered" evidence="5">
    <location>
        <begin position="104"/>
        <end position="131"/>
    </location>
</feature>
<name>A0A1V6P6V4_PENDC</name>
<comment type="caution">
    <text evidence="7">The sequence shown here is derived from an EMBL/GenBank/DDBJ whole genome shotgun (WGS) entry which is preliminary data.</text>
</comment>
<dbReference type="InterPro" id="IPR005062">
    <property type="entry name" value="SAC3/GANP/THP3_conserved"/>
</dbReference>
<evidence type="ECO:0000313" key="8">
    <source>
        <dbReference type="Proteomes" id="UP000191522"/>
    </source>
</evidence>
<dbReference type="Pfam" id="PF03399">
    <property type="entry name" value="SAC3_GANP"/>
    <property type="match status" value="1"/>
</dbReference>
<dbReference type="PANTHER" id="PTHR12436:SF3">
    <property type="entry name" value="GERMINAL-CENTER ASSOCIATED NUCLEAR PROTEIN"/>
    <property type="match status" value="1"/>
</dbReference>
<evidence type="ECO:0000256" key="4">
    <source>
        <dbReference type="ARBA" id="ARBA00038443"/>
    </source>
</evidence>
<keyword evidence="8" id="KW-1185">Reference proteome</keyword>
<protein>
    <recommendedName>
        <fullName evidence="6">SAC3/GANP/THP3 conserved domain-containing protein</fullName>
    </recommendedName>
</protein>
<keyword evidence="3" id="KW-0539">Nucleus</keyword>
<dbReference type="FunFam" id="1.25.40.990:FF:000008">
    <property type="entry name" value="Nuclear mRNA export protein SAC3"/>
    <property type="match status" value="1"/>
</dbReference>
<evidence type="ECO:0000313" key="7">
    <source>
        <dbReference type="EMBL" id="OQD72705.1"/>
    </source>
</evidence>
<evidence type="ECO:0000256" key="3">
    <source>
        <dbReference type="ARBA" id="ARBA00023242"/>
    </source>
</evidence>
<accession>A0A1V6P6V4</accession>
<feature type="compositionally biased region" description="Low complexity" evidence="5">
    <location>
        <begin position="778"/>
        <end position="787"/>
    </location>
</feature>
<dbReference type="GO" id="GO:0070390">
    <property type="term" value="C:transcription export complex 2"/>
    <property type="evidence" value="ECO:0007669"/>
    <property type="project" value="TreeGrafter"/>
</dbReference>
<feature type="compositionally biased region" description="Polar residues" evidence="5">
    <location>
        <begin position="707"/>
        <end position="717"/>
    </location>
</feature>
<feature type="compositionally biased region" description="Basic and acidic residues" evidence="5">
    <location>
        <begin position="1259"/>
        <end position="1271"/>
    </location>
</feature>
<proteinExistence type="inferred from homology"/>
<feature type="compositionally biased region" description="Polar residues" evidence="5">
    <location>
        <begin position="79"/>
        <end position="92"/>
    </location>
</feature>
<feature type="compositionally biased region" description="Polar residues" evidence="5">
    <location>
        <begin position="635"/>
        <end position="659"/>
    </location>
</feature>
<feature type="region of interest" description="Disordered" evidence="5">
    <location>
        <begin position="913"/>
        <end position="1140"/>
    </location>
</feature>
<gene>
    <name evidence="7" type="ORF">PENDEC_c019G04023</name>
</gene>
<feature type="compositionally biased region" description="Polar residues" evidence="5">
    <location>
        <begin position="922"/>
        <end position="973"/>
    </location>
</feature>
<reference evidence="8" key="1">
    <citation type="journal article" date="2017" name="Nat. Microbiol.">
        <title>Global analysis of biosynthetic gene clusters reveals vast potential of secondary metabolite production in Penicillium species.</title>
        <authorList>
            <person name="Nielsen J.C."/>
            <person name="Grijseels S."/>
            <person name="Prigent S."/>
            <person name="Ji B."/>
            <person name="Dainat J."/>
            <person name="Nielsen K.F."/>
            <person name="Frisvad J.C."/>
            <person name="Workman M."/>
            <person name="Nielsen J."/>
        </authorList>
    </citation>
    <scope>NUCLEOTIDE SEQUENCE [LARGE SCALE GENOMIC DNA]</scope>
    <source>
        <strain evidence="8">IBT 11843</strain>
    </source>
</reference>
<dbReference type="GO" id="GO:0005737">
    <property type="term" value="C:cytoplasm"/>
    <property type="evidence" value="ECO:0007669"/>
    <property type="project" value="TreeGrafter"/>
</dbReference>
<feature type="compositionally biased region" description="Polar residues" evidence="5">
    <location>
        <begin position="852"/>
        <end position="862"/>
    </location>
</feature>
<dbReference type="Gene3D" id="1.25.40.990">
    <property type="match status" value="1"/>
</dbReference>
<dbReference type="STRING" id="69771.A0A1V6P6V4"/>
<sequence>MATPFNPFSAPRGNAQAAATGTPGHDRGASTARGAPFQPRGSRSRASKWRGTGRGQSISRGRGRGAGAASTGVSHAAASLSQAPNTGNINSPFAQMKQQYSMGNPFENQKSQRSPLSAIANGDPGRNGQFAPRGALKQKLQRQLPMSGTNNGSIASIPVEDASTVTSYHERYEQLKLDRAKQRQLAIRDGQMADPNQPTSLKQAITPVGTCTSMCPEFERVERIVQKMVDKSEKYLHPSTNMLQNMETKMLKRFRRSAAGYDEQLPSDIRTPKTLLQAMNYLVRYVIGGNEPLGTIHKFVWDRTRSIRNDFSVQQVTQEDDVKIAVTCLERIARFHIVSLHLLSSPANEEPFDRHQEREQLNNTMLSLMYYYDDNRERIAFPNEDEFRAYYILFSIHDQRPDLEARVQKWPSSLLNSPRVQVALDLYAASCNTWDYQGTLDARRPNAIAQGFYTRFFNIINSPSVSYLMACVAEIYFNHVRQTAIRAIWKGYCRQPISQQSKNEEWTVDELTQVLHFDDEEQTIKFCNEQGLTLSENASGQLYLDWGSRPVDSITFSPSSEHSFSETYVESKRAGRSLVAVILGMTIREAARMGMVDKSYLHQRVDKSADVPIDDDSLFVTDKYNESPAPVVEMNSPSLESESESTYSNVFQNHAPSSTANPFANAQPAAQHPFNPLQMTSPANPFASMFSTAPAANNTPAPPTPSQNPFSSLFSSGATANVTPAPSAPNPNPNPFSSMSSGGTAASGPAASATPAASHPFAMPAPKTLAPSEPSPSPFSFSKPPETSQKEETPAAPTPAATTAPTAAPVQFSSTFSGGSFSSATSGASSAKPNPFASPSSFAPPKPSEPSQSSLFPTSNPLFPSAGANGNSSAAVSTTAAESAVKTSSPFTFAPPSSSSLFKFPTPATTAPNANKPFSFAAMNSPTQQSSSLFKSVSPQTSQGHSQSLFMPSKESSLDASLQEQSSLFSSNEFAPRKSTPLLASGDIQHPKPLFSNAMAGPSVEKEVQKPQPKEMDTAFTPPGSPEIAPVETTVFNQGSKTKPESRSVMMKSIRRSVDRSSQTDEWNPPDYASTEELKTAGDGSLYRDHPGGVHPGREEGTTRKRALEEPVAGEFTAEESGSKVAKVSKVMEKPPPAKKKYSLIEQYSRAVPTLPCLERAKELCKPKPPTEEGIQAAKPNNRQVDEDELLLNAARIAAEQLRNGSIFEGFSQYDPPYVPYYGPGSSLDSIFERSTRFSQSLSPPPRPTHNYKVAYGPERPDGSMSRTEERIRRTGAKGYAGVPLDFTSVGRDQFARKIKDEDDKFSRSE</sequence>
<dbReference type="OMA" id="PGIFDGW"/>
<dbReference type="PANTHER" id="PTHR12436">
    <property type="entry name" value="80 KDA MCM3-ASSOCIATED PROTEIN"/>
    <property type="match status" value="1"/>
</dbReference>
<evidence type="ECO:0000256" key="5">
    <source>
        <dbReference type="SAM" id="MobiDB-lite"/>
    </source>
</evidence>
<feature type="compositionally biased region" description="Low complexity" evidence="5">
    <location>
        <begin position="660"/>
        <end position="676"/>
    </location>
</feature>
<evidence type="ECO:0000256" key="1">
    <source>
        <dbReference type="ARBA" id="ARBA00004259"/>
    </source>
</evidence>